<dbReference type="GO" id="GO:0008610">
    <property type="term" value="P:lipid biosynthetic process"/>
    <property type="evidence" value="ECO:0007669"/>
    <property type="project" value="UniProtKB-ARBA"/>
</dbReference>
<feature type="transmembrane region" description="Helical" evidence="8">
    <location>
        <begin position="90"/>
        <end position="107"/>
    </location>
</feature>
<accession>A0A3B0T7K5</accession>
<feature type="transmembrane region" description="Helical" evidence="8">
    <location>
        <begin position="172"/>
        <end position="204"/>
    </location>
</feature>
<keyword evidence="2" id="KW-1003">Cell membrane</keyword>
<reference evidence="10" key="1">
    <citation type="submission" date="2018-06" db="EMBL/GenBank/DDBJ databases">
        <authorList>
            <person name="Zhirakovskaya E."/>
        </authorList>
    </citation>
    <scope>NUCLEOTIDE SEQUENCE</scope>
</reference>
<proteinExistence type="predicted"/>
<dbReference type="EMBL" id="UOEN01000130">
    <property type="protein sequence ID" value="VAW12850.1"/>
    <property type="molecule type" value="Genomic_DNA"/>
</dbReference>
<feature type="transmembrane region" description="Helical" evidence="8">
    <location>
        <begin position="210"/>
        <end position="230"/>
    </location>
</feature>
<comment type="subcellular location">
    <subcellularLocation>
        <location evidence="1">Cell membrane</location>
        <topology evidence="1">Multi-pass membrane protein</topology>
    </subcellularLocation>
</comment>
<keyword evidence="6 8" id="KW-1133">Transmembrane helix</keyword>
<dbReference type="GO" id="GO:0016763">
    <property type="term" value="F:pentosyltransferase activity"/>
    <property type="evidence" value="ECO:0007669"/>
    <property type="project" value="TreeGrafter"/>
</dbReference>
<feature type="transmembrane region" description="Helical" evidence="8">
    <location>
        <begin position="340"/>
        <end position="359"/>
    </location>
</feature>
<dbReference type="GO" id="GO:0005886">
    <property type="term" value="C:plasma membrane"/>
    <property type="evidence" value="ECO:0007669"/>
    <property type="project" value="UniProtKB-SubCell"/>
</dbReference>
<evidence type="ECO:0000256" key="1">
    <source>
        <dbReference type="ARBA" id="ARBA00004651"/>
    </source>
</evidence>
<feature type="transmembrane region" description="Helical" evidence="8">
    <location>
        <begin position="114"/>
        <end position="133"/>
    </location>
</feature>
<evidence type="ECO:0000256" key="7">
    <source>
        <dbReference type="ARBA" id="ARBA00023136"/>
    </source>
</evidence>
<dbReference type="PANTHER" id="PTHR33908:SF11">
    <property type="entry name" value="MEMBRANE PROTEIN"/>
    <property type="match status" value="1"/>
</dbReference>
<keyword evidence="7 8" id="KW-0472">Membrane</keyword>
<dbReference type="PANTHER" id="PTHR33908">
    <property type="entry name" value="MANNOSYLTRANSFERASE YKCB-RELATED"/>
    <property type="match status" value="1"/>
</dbReference>
<evidence type="ECO:0000256" key="6">
    <source>
        <dbReference type="ARBA" id="ARBA00022989"/>
    </source>
</evidence>
<evidence type="ECO:0000256" key="3">
    <source>
        <dbReference type="ARBA" id="ARBA00022676"/>
    </source>
</evidence>
<evidence type="ECO:0000256" key="4">
    <source>
        <dbReference type="ARBA" id="ARBA00022679"/>
    </source>
</evidence>
<dbReference type="InterPro" id="IPR050297">
    <property type="entry name" value="LipidA_mod_glycosyltrf_83"/>
</dbReference>
<organism evidence="10">
    <name type="scientific">hydrothermal vent metagenome</name>
    <dbReference type="NCBI Taxonomy" id="652676"/>
    <lineage>
        <taxon>unclassified sequences</taxon>
        <taxon>metagenomes</taxon>
        <taxon>ecological metagenomes</taxon>
    </lineage>
</organism>
<feature type="transmembrane region" description="Helical" evidence="8">
    <location>
        <begin position="12"/>
        <end position="31"/>
    </location>
</feature>
<evidence type="ECO:0000256" key="8">
    <source>
        <dbReference type="SAM" id="Phobius"/>
    </source>
</evidence>
<evidence type="ECO:0000313" key="10">
    <source>
        <dbReference type="EMBL" id="VAW12850.1"/>
    </source>
</evidence>
<name>A0A3B0T7K5_9ZZZZ</name>
<feature type="domain" description="Glycosyltransferase RgtA/B/C/D-like" evidence="9">
    <location>
        <begin position="70"/>
        <end position="224"/>
    </location>
</feature>
<sequence length="498" mass="56810">MSLESKPKKGFDHIYSLVMIFLLIIANIITIKDGHNWGGDFSQYILNALNIINGRPYSDGITLENPFMYPPGFPFLLAPLVKFFGVNFKIFKLLNILFWYLSVWVLYPMFKKRLGREFALVSCVYVAGLSFFFEYKQNVLSDIPFMFFTTAGVFLLSKYFDSFKEGAQENKLLYLMGALLSMAVGFWTRSAGLMLFLAAGFYALFVKRKIGVSLLFAAALIFVMSLQSLYMGVHKGFFSVIFDSPVTFFTQAIVHSSMALRSLFWSLCPGQMFLTQHIFFGVDRLLVFAAPVLYAYILFLFVRKTQNRTLSFLGCFFVFYLAVTIVWSGFPHPPARFARFLFPLIGPWLILSSQGFLSLSKRVGKSAAKTILFAFLFGGIILNLLNIAAIFNFNDDVLLKKENQALFEWVKKNVGKDEHYIIWQARPVALMTGRVGATPIDSTPGKEEDIFSRIKRLDIRYLILSPFVDGSLIDALKNLPDYADLVWQNKDYLIYKVN</sequence>
<keyword evidence="5 8" id="KW-0812">Transmembrane</keyword>
<keyword evidence="4" id="KW-0808">Transferase</keyword>
<keyword evidence="3" id="KW-0328">Glycosyltransferase</keyword>
<evidence type="ECO:0000256" key="5">
    <source>
        <dbReference type="ARBA" id="ARBA00022692"/>
    </source>
</evidence>
<feature type="transmembrane region" description="Helical" evidence="8">
    <location>
        <begin position="309"/>
        <end position="328"/>
    </location>
</feature>
<protein>
    <recommendedName>
        <fullName evidence="9">Glycosyltransferase RgtA/B/C/D-like domain-containing protein</fullName>
    </recommendedName>
</protein>
<feature type="transmembrane region" description="Helical" evidence="8">
    <location>
        <begin position="278"/>
        <end position="302"/>
    </location>
</feature>
<dbReference type="InterPro" id="IPR038731">
    <property type="entry name" value="RgtA/B/C-like"/>
</dbReference>
<evidence type="ECO:0000256" key="2">
    <source>
        <dbReference type="ARBA" id="ARBA00022475"/>
    </source>
</evidence>
<dbReference type="Pfam" id="PF13231">
    <property type="entry name" value="PMT_2"/>
    <property type="match status" value="1"/>
</dbReference>
<evidence type="ECO:0000259" key="9">
    <source>
        <dbReference type="Pfam" id="PF13231"/>
    </source>
</evidence>
<feature type="transmembrane region" description="Helical" evidence="8">
    <location>
        <begin position="371"/>
        <end position="393"/>
    </location>
</feature>
<gene>
    <name evidence="10" type="ORF">MNBD_BACTEROID05-1048</name>
</gene>
<dbReference type="AlphaFoldDB" id="A0A3B0T7K5"/>